<evidence type="ECO:0000313" key="2">
    <source>
        <dbReference type="EMBL" id="CEH18626.1"/>
    </source>
</evidence>
<accession>A0A0N7LB78</accession>
<reference evidence="2 3" key="1">
    <citation type="submission" date="2014-09" db="EMBL/GenBank/DDBJ databases">
        <authorList>
            <person name="Magalhaes I.L.F."/>
            <person name="Oliveira U."/>
            <person name="Santos F.R."/>
            <person name="Vidigal T.H.D.A."/>
            <person name="Brescovit A.D."/>
            <person name="Santos A.J."/>
        </authorList>
    </citation>
    <scope>NUCLEOTIDE SEQUENCE [LARGE SCALE GENOMIC DNA]</scope>
</reference>
<protein>
    <submittedName>
        <fullName evidence="2">Uncharacterized protein</fullName>
    </submittedName>
</protein>
<evidence type="ECO:0000256" key="1">
    <source>
        <dbReference type="SAM" id="MobiDB-lite"/>
    </source>
</evidence>
<feature type="region of interest" description="Disordered" evidence="1">
    <location>
        <begin position="22"/>
        <end position="62"/>
    </location>
</feature>
<name>A0A0N7LB78_9BASI</name>
<sequence>MQSARRQEQEKLKMDLIRDQLMASLSVDDVHRSTEKKETEKDAKSALEPLPLSPSKESRRVG</sequence>
<evidence type="ECO:0000313" key="3">
    <source>
        <dbReference type="Proteomes" id="UP000054845"/>
    </source>
</evidence>
<dbReference type="Proteomes" id="UP000054845">
    <property type="component" value="Unassembled WGS sequence"/>
</dbReference>
<proteinExistence type="predicted"/>
<keyword evidence="3" id="KW-1185">Reference proteome</keyword>
<dbReference type="OrthoDB" id="10669846at2759"/>
<dbReference type="AlphaFoldDB" id="A0A0N7LB78"/>
<feature type="compositionally biased region" description="Basic and acidic residues" evidence="1">
    <location>
        <begin position="28"/>
        <end position="45"/>
    </location>
</feature>
<dbReference type="EMBL" id="CCYA01000275">
    <property type="protein sequence ID" value="CEH18626.1"/>
    <property type="molecule type" value="Genomic_DNA"/>
</dbReference>
<organism evidence="2 3">
    <name type="scientific">Ceraceosorus bombacis</name>
    <dbReference type="NCBI Taxonomy" id="401625"/>
    <lineage>
        <taxon>Eukaryota</taxon>
        <taxon>Fungi</taxon>
        <taxon>Dikarya</taxon>
        <taxon>Basidiomycota</taxon>
        <taxon>Ustilaginomycotina</taxon>
        <taxon>Exobasidiomycetes</taxon>
        <taxon>Ceraceosorales</taxon>
        <taxon>Ceraceosoraceae</taxon>
        <taxon>Ceraceosorus</taxon>
    </lineage>
</organism>